<dbReference type="EMBL" id="UYSG01001349">
    <property type="protein sequence ID" value="VDL41678.1"/>
    <property type="molecule type" value="Genomic_DNA"/>
</dbReference>
<feature type="binding site" evidence="6">
    <location>
        <position position="88"/>
    </location>
    <ligand>
        <name>Na(+)</name>
        <dbReference type="ChEBI" id="CHEBI:29101"/>
        <label>1</label>
    </ligand>
</feature>
<evidence type="ECO:0000256" key="9">
    <source>
        <dbReference type="SAM" id="Phobius"/>
    </source>
</evidence>
<reference evidence="10 11" key="2">
    <citation type="submission" date="2018-11" db="EMBL/GenBank/DDBJ databases">
        <authorList>
            <consortium name="Pathogen Informatics"/>
        </authorList>
    </citation>
    <scope>NUCLEOTIDE SEQUENCE [LARGE SCALE GENOMIC DNA]</scope>
</reference>
<dbReference type="InterPro" id="IPR000175">
    <property type="entry name" value="Na/ntran_symport"/>
</dbReference>
<evidence type="ECO:0000256" key="2">
    <source>
        <dbReference type="ARBA" id="ARBA00022448"/>
    </source>
</evidence>
<evidence type="ECO:0000256" key="1">
    <source>
        <dbReference type="ARBA" id="ARBA00004141"/>
    </source>
</evidence>
<feature type="transmembrane region" description="Helical" evidence="9">
    <location>
        <begin position="109"/>
        <end position="128"/>
    </location>
</feature>
<dbReference type="PRINTS" id="PR00176">
    <property type="entry name" value="NANEUSMPORT"/>
</dbReference>
<feature type="transmembrane region" description="Helical" evidence="9">
    <location>
        <begin position="407"/>
        <end position="432"/>
    </location>
</feature>
<gene>
    <name evidence="10" type="ORF">HDID_LOCUS3965</name>
</gene>
<proteinExistence type="inferred from homology"/>
<feature type="binding site" evidence="6">
    <location>
        <position position="95"/>
    </location>
    <ligand>
        <name>Na(+)</name>
        <dbReference type="ChEBI" id="CHEBI:29101"/>
        <label>1</label>
    </ligand>
</feature>
<dbReference type="WBParaSite" id="HDID_0000396701-mRNA-1">
    <property type="protein sequence ID" value="HDID_0000396701-mRNA-1"/>
    <property type="gene ID" value="HDID_0000396701"/>
</dbReference>
<feature type="binding site" evidence="6">
    <location>
        <position position="382"/>
    </location>
    <ligand>
        <name>Na(+)</name>
        <dbReference type="ChEBI" id="CHEBI:29101"/>
        <label>1</label>
    </ligand>
</feature>
<dbReference type="GO" id="GO:0098793">
    <property type="term" value="C:presynapse"/>
    <property type="evidence" value="ECO:0007669"/>
    <property type="project" value="GOC"/>
</dbReference>
<feature type="transmembrane region" description="Helical" evidence="9">
    <location>
        <begin position="165"/>
        <end position="182"/>
    </location>
</feature>
<dbReference type="SUPFAM" id="SSF161070">
    <property type="entry name" value="SNF-like"/>
    <property type="match status" value="1"/>
</dbReference>
<dbReference type="PROSITE" id="PS00610">
    <property type="entry name" value="NA_NEUROTRAN_SYMP_1"/>
    <property type="match status" value="1"/>
</dbReference>
<feature type="transmembrane region" description="Helical" evidence="9">
    <location>
        <begin position="276"/>
        <end position="299"/>
    </location>
</feature>
<keyword evidence="6" id="KW-0915">Sodium</keyword>
<dbReference type="PANTHER" id="PTHR11616:SF279">
    <property type="entry name" value="SODIUM-DEPENDENT SEROTONIN TRANSPORTER"/>
    <property type="match status" value="1"/>
</dbReference>
<feature type="region of interest" description="Disordered" evidence="8">
    <location>
        <begin position="14"/>
        <end position="35"/>
    </location>
</feature>
<evidence type="ECO:0000313" key="10">
    <source>
        <dbReference type="EMBL" id="VDL41678.1"/>
    </source>
</evidence>
<evidence type="ECO:0000256" key="3">
    <source>
        <dbReference type="ARBA" id="ARBA00022692"/>
    </source>
</evidence>
<evidence type="ECO:0000256" key="6">
    <source>
        <dbReference type="PIRSR" id="PIRSR600175-1"/>
    </source>
</evidence>
<feature type="binding site" evidence="6">
    <location>
        <position position="378"/>
    </location>
    <ligand>
        <name>Na(+)</name>
        <dbReference type="ChEBI" id="CHEBI:29101"/>
        <label>1</label>
    </ligand>
</feature>
<dbReference type="OrthoDB" id="6581954at2759"/>
<feature type="region of interest" description="Disordered" evidence="8">
    <location>
        <begin position="565"/>
        <end position="601"/>
    </location>
</feature>
<feature type="transmembrane region" description="Helical" evidence="9">
    <location>
        <begin position="519"/>
        <end position="536"/>
    </location>
</feature>
<keyword evidence="6" id="KW-0479">Metal-binding</keyword>
<dbReference type="AlphaFoldDB" id="A0A0R3SGE4"/>
<feature type="binding site" evidence="6">
    <location>
        <position position="287"/>
    </location>
    <ligand>
        <name>Na(+)</name>
        <dbReference type="ChEBI" id="CHEBI:29101"/>
        <label>1</label>
    </ligand>
</feature>
<dbReference type="GO" id="GO:0005335">
    <property type="term" value="F:serotonin:sodium:chloride symporter activity"/>
    <property type="evidence" value="ECO:0007669"/>
    <property type="project" value="TreeGrafter"/>
</dbReference>
<dbReference type="Pfam" id="PF00209">
    <property type="entry name" value="SNF"/>
    <property type="match status" value="2"/>
</dbReference>
<feature type="compositionally biased region" description="Basic and acidic residues" evidence="8">
    <location>
        <begin position="585"/>
        <end position="601"/>
    </location>
</feature>
<evidence type="ECO:0000256" key="8">
    <source>
        <dbReference type="SAM" id="MobiDB-lite"/>
    </source>
</evidence>
<organism evidence="12">
    <name type="scientific">Hymenolepis diminuta</name>
    <name type="common">Rat tapeworm</name>
    <dbReference type="NCBI Taxonomy" id="6216"/>
    <lineage>
        <taxon>Eukaryota</taxon>
        <taxon>Metazoa</taxon>
        <taxon>Spiralia</taxon>
        <taxon>Lophotrochozoa</taxon>
        <taxon>Platyhelminthes</taxon>
        <taxon>Cestoda</taxon>
        <taxon>Eucestoda</taxon>
        <taxon>Cyclophyllidea</taxon>
        <taxon>Hymenolepididae</taxon>
        <taxon>Hymenolepis</taxon>
    </lineage>
</organism>
<comment type="similarity">
    <text evidence="7">Belongs to the sodium:neurotransmitter symporter (SNF) (TC 2.A.22) family.</text>
</comment>
<feature type="transmembrane region" description="Helical" evidence="9">
    <location>
        <begin position="311"/>
        <end position="331"/>
    </location>
</feature>
<keyword evidence="7" id="KW-0769">Symport</keyword>
<feature type="transmembrane region" description="Helical" evidence="9">
    <location>
        <begin position="438"/>
        <end position="461"/>
    </location>
</feature>
<dbReference type="GO" id="GO:0043005">
    <property type="term" value="C:neuron projection"/>
    <property type="evidence" value="ECO:0007669"/>
    <property type="project" value="TreeGrafter"/>
</dbReference>
<evidence type="ECO:0000313" key="11">
    <source>
        <dbReference type="Proteomes" id="UP000274504"/>
    </source>
</evidence>
<dbReference type="PROSITE" id="PS50267">
    <property type="entry name" value="NA_NEUROTRAN_SYMP_3"/>
    <property type="match status" value="1"/>
</dbReference>
<evidence type="ECO:0000256" key="7">
    <source>
        <dbReference type="RuleBase" id="RU003732"/>
    </source>
</evidence>
<dbReference type="GO" id="GO:0006865">
    <property type="term" value="P:amino acid transport"/>
    <property type="evidence" value="ECO:0007669"/>
    <property type="project" value="TreeGrafter"/>
</dbReference>
<comment type="subcellular location">
    <subcellularLocation>
        <location evidence="1">Membrane</location>
        <topology evidence="1">Multi-pass membrane protein</topology>
    </subcellularLocation>
</comment>
<keyword evidence="4 9" id="KW-1133">Transmembrane helix</keyword>
<dbReference type="GO" id="GO:0051378">
    <property type="term" value="F:serotonin binding"/>
    <property type="evidence" value="ECO:0007669"/>
    <property type="project" value="TreeGrafter"/>
</dbReference>
<feature type="compositionally biased region" description="Basic and acidic residues" evidence="8">
    <location>
        <begin position="565"/>
        <end position="574"/>
    </location>
</feature>
<feature type="transmembrane region" description="Helical" evidence="9">
    <location>
        <begin position="482"/>
        <end position="504"/>
    </location>
</feature>
<keyword evidence="3 7" id="KW-0812">Transmembrane</keyword>
<keyword evidence="5 9" id="KW-0472">Membrane</keyword>
<feature type="binding site" evidence="6">
    <location>
        <position position="91"/>
    </location>
    <ligand>
        <name>Na(+)</name>
        <dbReference type="ChEBI" id="CHEBI:29101"/>
        <label>1</label>
    </ligand>
</feature>
<name>A0A0R3SGE4_HYMDI</name>
<dbReference type="Proteomes" id="UP000274504">
    <property type="component" value="Unassembled WGS sequence"/>
</dbReference>
<dbReference type="InterPro" id="IPR037272">
    <property type="entry name" value="SNS_sf"/>
</dbReference>
<reference evidence="12" key="1">
    <citation type="submission" date="2017-02" db="UniProtKB">
        <authorList>
            <consortium name="WormBaseParasite"/>
        </authorList>
    </citation>
    <scope>IDENTIFICATION</scope>
</reference>
<dbReference type="STRING" id="6216.A0A0R3SGE4"/>
<sequence length="601" mass="67740">MLMTTTTAAAECIPDDLESGRRSSALEHGGSVGNQEAISKHFKNSNLEIAGPTNEVQAEEGDVKEEAEGEKKREKWDTKIDFLLSVIGFAVDLGNIWRFPYICYQNGGGAFLIPYILMYIFGGLPLFYMELALGQFQRSGCISVWSRICPFFTGLGYGICIIASYTAWYYNTIISWALFYMFDSMRSRLPWDSCDNWWNNPKTCITVYQKLVATANDSSTDNLLNLTRHAAVWITATLPYVILFVLLIRGLTLEGSLMGIKYYLNPSFERLKSIEVWNAAASQIFFSLGPGFGVLLALASYNKFRNNCYHFINCATSFLSGFVVFSVLGHMCYRMDRTMDTVANEGPSLVFIAYPEAIATLPGSTFWAIIFMLMLITLGLDSTFGGLEAIITGILDRWPKLRKKREIVVLIMIIYCYVGALPTTTNGGYYILTLFDTYGAPFSILFIVFCESVALCWCYGVGRFSRDVESMLGFKPGWFWRICWTAISPVFMLSIFILNIVSFVPPDISVMGDTIKAETWVQIISWLLVFSSLIPIPRLKALFTPGVRPSFSDFHVHPNSIKNQDKLEATKEEQNTVEGMTELKQSNEKDMTHPTDEVFDH</sequence>
<dbReference type="GO" id="GO:0005886">
    <property type="term" value="C:plasma membrane"/>
    <property type="evidence" value="ECO:0007669"/>
    <property type="project" value="TreeGrafter"/>
</dbReference>
<dbReference type="GO" id="GO:0046872">
    <property type="term" value="F:metal ion binding"/>
    <property type="evidence" value="ECO:0007669"/>
    <property type="project" value="UniProtKB-KW"/>
</dbReference>
<keyword evidence="2 7" id="KW-0813">Transport</keyword>
<evidence type="ECO:0000256" key="5">
    <source>
        <dbReference type="ARBA" id="ARBA00023136"/>
    </source>
</evidence>
<feature type="binding site" evidence="6">
    <location>
        <position position="313"/>
    </location>
    <ligand>
        <name>Na(+)</name>
        <dbReference type="ChEBI" id="CHEBI:29101"/>
        <label>1</label>
    </ligand>
</feature>
<dbReference type="PANTHER" id="PTHR11616">
    <property type="entry name" value="SODIUM/CHLORIDE DEPENDENT TRANSPORTER"/>
    <property type="match status" value="1"/>
</dbReference>
<evidence type="ECO:0000313" key="12">
    <source>
        <dbReference type="WBParaSite" id="HDID_0000396701-mRNA-1"/>
    </source>
</evidence>
<evidence type="ECO:0000256" key="4">
    <source>
        <dbReference type="ARBA" id="ARBA00022989"/>
    </source>
</evidence>
<feature type="binding site" evidence="6">
    <location>
        <position position="90"/>
    </location>
    <ligand>
        <name>Na(+)</name>
        <dbReference type="ChEBI" id="CHEBI:29101"/>
        <label>1</label>
    </ligand>
</feature>
<feature type="transmembrane region" description="Helical" evidence="9">
    <location>
        <begin position="230"/>
        <end position="248"/>
    </location>
</feature>
<feature type="binding site" evidence="6">
    <location>
        <position position="381"/>
    </location>
    <ligand>
        <name>Na(+)</name>
        <dbReference type="ChEBI" id="CHEBI:29101"/>
        <label>1</label>
    </ligand>
</feature>
<protein>
    <recommendedName>
        <fullName evidence="7">Transporter</fullName>
    </recommendedName>
</protein>
<feature type="transmembrane region" description="Helical" evidence="9">
    <location>
        <begin position="366"/>
        <end position="395"/>
    </location>
</feature>
<accession>A0A0R3SGE4</accession>